<accession>A0A7U5RY55</accession>
<dbReference type="AlphaFoldDB" id="A0A7U5RY55"/>
<reference evidence="2 3" key="1">
    <citation type="journal article" date="2017" name="Lancet Infect. Dis.">
        <title>Global outbreak of severe Mycobacterium chimaera disease after cardiac surgery: a molecular epidemiological study.</title>
        <authorList>
            <person name="van Ingen J."/>
            <person name="Kohl T."/>
            <person name="Kranzer K."/>
            <person name="Hasse B."/>
            <person name="Keller P."/>
            <person name="Szafranska A."/>
            <person name="Hillemann D."/>
            <person name="Chand M."/>
            <person name="Schreiber P."/>
            <person name="Sommerstein R."/>
            <person name="Berger C."/>
            <person name="Genoni M."/>
            <person name="Ruegg C."/>
            <person name="Troillet N."/>
            <person name="Widmer A.F."/>
            <person name="Becker S.L."/>
            <person name="Herrmann M."/>
            <person name="Eckmanns T."/>
            <person name="Haller S."/>
            <person name="Hoeller C."/>
            <person name="Debast S.B."/>
            <person name="Wolfhagen M.J."/>
            <person name="Hopman J."/>
            <person name="Kluytmans J."/>
            <person name="Langelaar M."/>
            <person name="Notermans D.W."/>
            <person name="ten Oever J."/>
            <person name="van den Barselaar P."/>
            <person name="Vonk A.B.A."/>
            <person name="Vos M.C."/>
            <person name="Ahmed N."/>
            <person name="Brown T."/>
            <person name="Crook D."/>
            <person name="Lamagni T."/>
            <person name="Phin N."/>
            <person name="Smith E.G."/>
            <person name="Zambon M."/>
            <person name="Serr A."/>
            <person name="Goetting T."/>
            <person name="Ebner W."/>
            <person name="Thuermer A."/>
            <person name="Utpatel C."/>
            <person name="Sproer C."/>
            <person name="Bunk B."/>
            <person name="Nubel U."/>
            <person name="Bloemberg G."/>
            <person name="Bottger E."/>
            <person name="Niemann S."/>
            <person name="Wagner D."/>
            <person name="Sax H."/>
        </authorList>
    </citation>
    <scope>NUCLEOTIDE SEQUENCE [LARGE SCALE GENOMIC DNA]</scope>
    <source>
        <strain evidence="2 3">ZUERICH-2</strain>
        <plasmid evidence="2 3">unnamed 1</plasmid>
    </source>
</reference>
<feature type="transmembrane region" description="Helical" evidence="1">
    <location>
        <begin position="12"/>
        <end position="31"/>
    </location>
</feature>
<keyword evidence="1" id="KW-0472">Membrane</keyword>
<gene>
    <name evidence="2" type="ORF">MYCOZU2_05777</name>
</gene>
<dbReference type="EMBL" id="CP015268">
    <property type="protein sequence ID" value="ASL18122.1"/>
    <property type="molecule type" value="Genomic_DNA"/>
</dbReference>
<keyword evidence="2" id="KW-0614">Plasmid</keyword>
<proteinExistence type="predicted"/>
<sequence length="52" mass="5609">MAKVNDSRKFPWLGGLLAAVLIAVALIAVVVQGTWQVVNDFATHVADTIYQP</sequence>
<keyword evidence="1" id="KW-1133">Transmembrane helix</keyword>
<evidence type="ECO:0000256" key="1">
    <source>
        <dbReference type="SAM" id="Phobius"/>
    </source>
</evidence>
<geneLocation type="plasmid" evidence="2 3">
    <name>unnamed 1</name>
</geneLocation>
<evidence type="ECO:0000313" key="2">
    <source>
        <dbReference type="EMBL" id="ASL18122.1"/>
    </source>
</evidence>
<dbReference type="Proteomes" id="UP000198286">
    <property type="component" value="Plasmid unnamed 1"/>
</dbReference>
<protein>
    <submittedName>
        <fullName evidence="2">Uncharacterized protein</fullName>
    </submittedName>
</protein>
<organism evidence="2 3">
    <name type="scientific">Mycobacterium intracellulare subsp. chimaera</name>
    <dbReference type="NCBI Taxonomy" id="222805"/>
    <lineage>
        <taxon>Bacteria</taxon>
        <taxon>Bacillati</taxon>
        <taxon>Actinomycetota</taxon>
        <taxon>Actinomycetes</taxon>
        <taxon>Mycobacteriales</taxon>
        <taxon>Mycobacteriaceae</taxon>
        <taxon>Mycobacterium</taxon>
        <taxon>Mycobacterium avium complex (MAC)</taxon>
    </lineage>
</organism>
<name>A0A7U5RY55_MYCIT</name>
<evidence type="ECO:0000313" key="3">
    <source>
        <dbReference type="Proteomes" id="UP000198286"/>
    </source>
</evidence>
<keyword evidence="1" id="KW-0812">Transmembrane</keyword>